<keyword evidence="4 7" id="KW-1133">Transmembrane helix</keyword>
<protein>
    <recommendedName>
        <fullName evidence="10">NADH-ubiquinone oxidoreductase 213 kDa subunit</fullName>
    </recommendedName>
</protein>
<dbReference type="PANTHER" id="PTHR21382">
    <property type="entry name" value="NADH-UBIQUINONE OXIDOREDUCTASE SUBUNIT"/>
    <property type="match status" value="1"/>
</dbReference>
<dbReference type="AlphaFoldDB" id="A0A9P4LXT7"/>
<keyword evidence="5" id="KW-0496">Mitochondrion</keyword>
<reference evidence="8" key="1">
    <citation type="journal article" date="2020" name="Stud. Mycol.">
        <title>101 Dothideomycetes genomes: a test case for predicting lifestyles and emergence of pathogens.</title>
        <authorList>
            <person name="Haridas S."/>
            <person name="Albert R."/>
            <person name="Binder M."/>
            <person name="Bloem J."/>
            <person name="Labutti K."/>
            <person name="Salamov A."/>
            <person name="Andreopoulos B."/>
            <person name="Baker S."/>
            <person name="Barry K."/>
            <person name="Bills G."/>
            <person name="Bluhm B."/>
            <person name="Cannon C."/>
            <person name="Castanera R."/>
            <person name="Culley D."/>
            <person name="Daum C."/>
            <person name="Ezra D."/>
            <person name="Gonzalez J."/>
            <person name="Henrissat B."/>
            <person name="Kuo A."/>
            <person name="Liang C."/>
            <person name="Lipzen A."/>
            <person name="Lutzoni F."/>
            <person name="Magnuson J."/>
            <person name="Mondo S."/>
            <person name="Nolan M."/>
            <person name="Ohm R."/>
            <person name="Pangilinan J."/>
            <person name="Park H.-J."/>
            <person name="Ramirez L."/>
            <person name="Alfaro M."/>
            <person name="Sun H."/>
            <person name="Tritt A."/>
            <person name="Yoshinaga Y."/>
            <person name="Zwiers L.-H."/>
            <person name="Turgeon B."/>
            <person name="Goodwin S."/>
            <person name="Spatafora J."/>
            <person name="Crous P."/>
            <person name="Grigoriev I."/>
        </authorList>
    </citation>
    <scope>NUCLEOTIDE SEQUENCE</scope>
    <source>
        <strain evidence="8">CBS 121410</strain>
    </source>
</reference>
<evidence type="ECO:0000313" key="8">
    <source>
        <dbReference type="EMBL" id="KAF2085318.1"/>
    </source>
</evidence>
<feature type="transmembrane region" description="Helical" evidence="7">
    <location>
        <begin position="49"/>
        <end position="69"/>
    </location>
</feature>
<proteinExistence type="predicted"/>
<keyword evidence="2 7" id="KW-0812">Transmembrane</keyword>
<keyword evidence="6 7" id="KW-0472">Membrane</keyword>
<gene>
    <name evidence="8" type="ORF">K490DRAFT_46727</name>
</gene>
<dbReference type="OrthoDB" id="1913277at2759"/>
<evidence type="ECO:0000256" key="1">
    <source>
        <dbReference type="ARBA" id="ARBA00004448"/>
    </source>
</evidence>
<accession>A0A9P4LXT7</accession>
<evidence type="ECO:0000256" key="3">
    <source>
        <dbReference type="ARBA" id="ARBA00022792"/>
    </source>
</evidence>
<comment type="subcellular location">
    <subcellularLocation>
        <location evidence="1">Mitochondrion inner membrane</location>
        <topology evidence="1">Multi-pass membrane protein</topology>
    </subcellularLocation>
</comment>
<dbReference type="GO" id="GO:0006120">
    <property type="term" value="P:mitochondrial electron transport, NADH to ubiquinone"/>
    <property type="evidence" value="ECO:0007669"/>
    <property type="project" value="InterPro"/>
</dbReference>
<keyword evidence="3" id="KW-0999">Mitochondrion inner membrane</keyword>
<evidence type="ECO:0000256" key="5">
    <source>
        <dbReference type="ARBA" id="ARBA00023128"/>
    </source>
</evidence>
<dbReference type="InterPro" id="IPR039205">
    <property type="entry name" value="NDUFA11"/>
</dbReference>
<evidence type="ECO:0008006" key="10">
    <source>
        <dbReference type="Google" id="ProtNLM"/>
    </source>
</evidence>
<dbReference type="GO" id="GO:0045271">
    <property type="term" value="C:respiratory chain complex I"/>
    <property type="evidence" value="ECO:0007669"/>
    <property type="project" value="InterPro"/>
</dbReference>
<dbReference type="Proteomes" id="UP000799776">
    <property type="component" value="Unassembled WGS sequence"/>
</dbReference>
<evidence type="ECO:0000256" key="4">
    <source>
        <dbReference type="ARBA" id="ARBA00022989"/>
    </source>
</evidence>
<evidence type="ECO:0000256" key="6">
    <source>
        <dbReference type="ARBA" id="ARBA00023136"/>
    </source>
</evidence>
<keyword evidence="9" id="KW-1185">Reference proteome</keyword>
<sequence>MAFNHGVYHPKDTLRNTMKMTALTTVAGLSIAAVRNTLQRANYGPMGVFTQYGGTIGMLAAMGFSFQFFKDATANLRAKDDAWNDAVGGFFGGSMCGIWRRTLPAVLKYGAGLSLLMGVFNYTGGSLGGRSTDPTVDEFERKQFLRKNKRIPMEQTIEELGEGRGIYAPGYEERRRQRIKENYGIDVRAPPAH</sequence>
<evidence type="ECO:0000256" key="2">
    <source>
        <dbReference type="ARBA" id="ARBA00022692"/>
    </source>
</evidence>
<comment type="caution">
    <text evidence="8">The sequence shown here is derived from an EMBL/GenBank/DDBJ whole genome shotgun (WGS) entry which is preliminary data.</text>
</comment>
<evidence type="ECO:0000313" key="9">
    <source>
        <dbReference type="Proteomes" id="UP000799776"/>
    </source>
</evidence>
<evidence type="ECO:0000256" key="7">
    <source>
        <dbReference type="SAM" id="Phobius"/>
    </source>
</evidence>
<dbReference type="PANTHER" id="PTHR21382:SF1">
    <property type="entry name" value="NADH DEHYDROGENASE [UBIQUINONE] 1 ALPHA SUBCOMPLEX SUBUNIT 11"/>
    <property type="match status" value="1"/>
</dbReference>
<dbReference type="GO" id="GO:0005743">
    <property type="term" value="C:mitochondrial inner membrane"/>
    <property type="evidence" value="ECO:0007669"/>
    <property type="project" value="UniProtKB-SubCell"/>
</dbReference>
<organism evidence="8 9">
    <name type="scientific">Saccharata proteae CBS 121410</name>
    <dbReference type="NCBI Taxonomy" id="1314787"/>
    <lineage>
        <taxon>Eukaryota</taxon>
        <taxon>Fungi</taxon>
        <taxon>Dikarya</taxon>
        <taxon>Ascomycota</taxon>
        <taxon>Pezizomycotina</taxon>
        <taxon>Dothideomycetes</taxon>
        <taxon>Dothideomycetes incertae sedis</taxon>
        <taxon>Botryosphaeriales</taxon>
        <taxon>Saccharataceae</taxon>
        <taxon>Saccharata</taxon>
    </lineage>
</organism>
<name>A0A9P4LXT7_9PEZI</name>
<dbReference type="EMBL" id="ML978731">
    <property type="protein sequence ID" value="KAF2085318.1"/>
    <property type="molecule type" value="Genomic_DNA"/>
</dbReference>